<dbReference type="RefSeq" id="WP_240569159.1">
    <property type="nucleotide sequence ID" value="NZ_JAKVPY010000020.1"/>
</dbReference>
<accession>A0ABS9RXE7</accession>
<dbReference type="PROSITE" id="PS50931">
    <property type="entry name" value="HTH_LYSR"/>
    <property type="match status" value="1"/>
</dbReference>
<comment type="caution">
    <text evidence="6">The sequence shown here is derived from an EMBL/GenBank/DDBJ whole genome shotgun (WGS) entry which is preliminary data.</text>
</comment>
<evidence type="ECO:0000313" key="6">
    <source>
        <dbReference type="EMBL" id="MCH4564517.1"/>
    </source>
</evidence>
<dbReference type="SUPFAM" id="SSF53850">
    <property type="entry name" value="Periplasmic binding protein-like II"/>
    <property type="match status" value="1"/>
</dbReference>
<dbReference type="EMBL" id="JAKVPY010000020">
    <property type="protein sequence ID" value="MCH4564517.1"/>
    <property type="molecule type" value="Genomic_DNA"/>
</dbReference>
<dbReference type="Proteomes" id="UP001202117">
    <property type="component" value="Unassembled WGS sequence"/>
</dbReference>
<keyword evidence="3" id="KW-0238">DNA-binding</keyword>
<dbReference type="Pfam" id="PF03466">
    <property type="entry name" value="LysR_substrate"/>
    <property type="match status" value="1"/>
</dbReference>
<keyword evidence="4" id="KW-0804">Transcription</keyword>
<evidence type="ECO:0000313" key="7">
    <source>
        <dbReference type="Proteomes" id="UP001202117"/>
    </source>
</evidence>
<evidence type="ECO:0000256" key="4">
    <source>
        <dbReference type="ARBA" id="ARBA00023163"/>
    </source>
</evidence>
<evidence type="ECO:0000256" key="2">
    <source>
        <dbReference type="ARBA" id="ARBA00023015"/>
    </source>
</evidence>
<keyword evidence="7" id="KW-1185">Reference proteome</keyword>
<evidence type="ECO:0000256" key="1">
    <source>
        <dbReference type="ARBA" id="ARBA00009437"/>
    </source>
</evidence>
<dbReference type="InterPro" id="IPR000847">
    <property type="entry name" value="LysR_HTH_N"/>
</dbReference>
<dbReference type="InterPro" id="IPR005119">
    <property type="entry name" value="LysR_subst-bd"/>
</dbReference>
<dbReference type="InterPro" id="IPR036390">
    <property type="entry name" value="WH_DNA-bd_sf"/>
</dbReference>
<proteinExistence type="inferred from homology"/>
<name>A0ABS9RXE7_9GAMM</name>
<dbReference type="Gene3D" id="1.10.10.10">
    <property type="entry name" value="Winged helix-like DNA-binding domain superfamily/Winged helix DNA-binding domain"/>
    <property type="match status" value="1"/>
</dbReference>
<dbReference type="PANTHER" id="PTHR30537">
    <property type="entry name" value="HTH-TYPE TRANSCRIPTIONAL REGULATOR"/>
    <property type="match status" value="1"/>
</dbReference>
<dbReference type="PANTHER" id="PTHR30537:SF3">
    <property type="entry name" value="TRANSCRIPTIONAL REGULATORY PROTEIN"/>
    <property type="match status" value="1"/>
</dbReference>
<comment type="similarity">
    <text evidence="1">Belongs to the LysR transcriptional regulatory family.</text>
</comment>
<dbReference type="Gene3D" id="3.40.190.290">
    <property type="match status" value="1"/>
</dbReference>
<keyword evidence="2" id="KW-0805">Transcription regulation</keyword>
<dbReference type="InterPro" id="IPR058163">
    <property type="entry name" value="LysR-type_TF_proteobact-type"/>
</dbReference>
<feature type="domain" description="HTH lysR-type" evidence="5">
    <location>
        <begin position="6"/>
        <end position="63"/>
    </location>
</feature>
<dbReference type="Pfam" id="PF00126">
    <property type="entry name" value="HTH_1"/>
    <property type="match status" value="1"/>
</dbReference>
<dbReference type="InterPro" id="IPR036388">
    <property type="entry name" value="WH-like_DNA-bd_sf"/>
</dbReference>
<dbReference type="SUPFAM" id="SSF46785">
    <property type="entry name" value="Winged helix' DNA-binding domain"/>
    <property type="match status" value="1"/>
</dbReference>
<reference evidence="6 7" key="1">
    <citation type="submission" date="2022-02" db="EMBL/GenBank/DDBJ databases">
        <title>Halomonas fukangensis sp. nov., a halophilic bacterium isolated from a bulk soil of Kalidium foliatum at Fukang.</title>
        <authorList>
            <person name="Huang Y."/>
        </authorList>
    </citation>
    <scope>NUCLEOTIDE SEQUENCE [LARGE SCALE GENOMIC DNA]</scope>
    <source>
        <strain evidence="6 7">EGI 63088</strain>
    </source>
</reference>
<organism evidence="6 7">
    <name type="scientific">Halomonas flagellata</name>
    <dbReference type="NCBI Taxonomy" id="2920385"/>
    <lineage>
        <taxon>Bacteria</taxon>
        <taxon>Pseudomonadati</taxon>
        <taxon>Pseudomonadota</taxon>
        <taxon>Gammaproteobacteria</taxon>
        <taxon>Oceanospirillales</taxon>
        <taxon>Halomonadaceae</taxon>
        <taxon>Halomonas</taxon>
    </lineage>
</organism>
<protein>
    <submittedName>
        <fullName evidence="6">LysR family transcriptional regulator</fullName>
    </submittedName>
</protein>
<evidence type="ECO:0000259" key="5">
    <source>
        <dbReference type="PROSITE" id="PS50931"/>
    </source>
</evidence>
<gene>
    <name evidence="6" type="ORF">MKP05_15540</name>
</gene>
<evidence type="ECO:0000256" key="3">
    <source>
        <dbReference type="ARBA" id="ARBA00023125"/>
    </source>
</evidence>
<sequence>MNEQHLGWDDLRVALAIAEAGSLSGAGRRLGLSHATLFRRLNAIERRLGVRLFERARTGYSPTAAGEELAATAARVEAEVLRAERRLVGRDLRLSGTVRVTTTDTLLMGLLSPILADFRRAHPDIVLEVAVSNQLFNLSQRDADVAVRPSSSPPEHLVGRRVGSIAQAIYARADGAGDAAAWIGPDRHLGYAPLEAWMADKGADAHCRYRVDTLLGMLAAVRDGLGRAVLPCYLADAEPSLTRLGEPIPELATELWLLTHPDLRRVARIPMKEPLREVGALKVIK</sequence>